<keyword evidence="4 5" id="KW-0411">Iron-sulfur</keyword>
<sequence>MKCGICPRGCAQRETGLCGVGMVPVVARAAPHFDEEPVISGTRGSGAVFFSGCPLGCVYCQNEALSFEHVGRPVRNLRAIYERLIAQGVHNINLVTAGHFLPAVVESLRPRLPVPVVWNSSGYESEAQIAALNGLVDVYLPDFKYLRSETAAALSHCPDYPQVARRALLAMHAQVGEAVFDEEGLMRRGLLVRHLILPGHAQESVEILGWIFENLPNAYVSVMAQYTPNARVAGTDMDRRISRAEYERVWRFIQAQGFENGFVQSRSSARREYTPAFDLTGVDGGL</sequence>
<dbReference type="SUPFAM" id="SSF102114">
    <property type="entry name" value="Radical SAM enzymes"/>
    <property type="match status" value="1"/>
</dbReference>
<feature type="binding site" evidence="5">
    <location>
        <position position="53"/>
    </location>
    <ligand>
        <name>[4Fe-4S] cluster</name>
        <dbReference type="ChEBI" id="CHEBI:49883"/>
        <note>4Fe-4S-S-AdoMet</note>
    </ligand>
</feature>
<evidence type="ECO:0000313" key="6">
    <source>
        <dbReference type="EMBL" id="HIS93719.1"/>
    </source>
</evidence>
<accession>A0A9D1K6M8</accession>
<dbReference type="Proteomes" id="UP000824140">
    <property type="component" value="Unassembled WGS sequence"/>
</dbReference>
<dbReference type="SFLD" id="SFLDG01099">
    <property type="entry name" value="Uncharacterised_Radical_SAM_Su"/>
    <property type="match status" value="1"/>
</dbReference>
<protein>
    <submittedName>
        <fullName evidence="6">Radical SAM protein</fullName>
    </submittedName>
</protein>
<dbReference type="Gene3D" id="3.20.20.70">
    <property type="entry name" value="Aldolase class I"/>
    <property type="match status" value="1"/>
</dbReference>
<dbReference type="InterPro" id="IPR013785">
    <property type="entry name" value="Aldolase_TIM"/>
</dbReference>
<gene>
    <name evidence="6" type="ORF">IAA84_11955</name>
</gene>
<dbReference type="InterPro" id="IPR016431">
    <property type="entry name" value="Pyrv-formate_lyase-activ_prd"/>
</dbReference>
<reference evidence="6" key="2">
    <citation type="journal article" date="2021" name="PeerJ">
        <title>Extensive microbial diversity within the chicken gut microbiome revealed by metagenomics and culture.</title>
        <authorList>
            <person name="Gilroy R."/>
            <person name="Ravi A."/>
            <person name="Getino M."/>
            <person name="Pursley I."/>
            <person name="Horton D.L."/>
            <person name="Alikhan N.F."/>
            <person name="Baker D."/>
            <person name="Gharbi K."/>
            <person name="Hall N."/>
            <person name="Watson M."/>
            <person name="Adriaenssens E.M."/>
            <person name="Foster-Nyarko E."/>
            <person name="Jarju S."/>
            <person name="Secka A."/>
            <person name="Antonio M."/>
            <person name="Oren A."/>
            <person name="Chaudhuri R.R."/>
            <person name="La Ragione R."/>
            <person name="Hildebrand F."/>
            <person name="Pallen M.J."/>
        </authorList>
    </citation>
    <scope>NUCLEOTIDE SEQUENCE</scope>
    <source>
        <strain evidence="6">13766</strain>
    </source>
</reference>
<proteinExistence type="predicted"/>
<evidence type="ECO:0000256" key="5">
    <source>
        <dbReference type="PIRSR" id="PIRSR004869-50"/>
    </source>
</evidence>
<dbReference type="GO" id="GO:0046872">
    <property type="term" value="F:metal ion binding"/>
    <property type="evidence" value="ECO:0007669"/>
    <property type="project" value="UniProtKB-KW"/>
</dbReference>
<dbReference type="PANTHER" id="PTHR43075:SF1">
    <property type="entry name" value="FORMATE LYASE ACTIVATING ENZYME, PUTATIVE (AFU_ORTHOLOGUE AFUA_2G15630)-RELATED"/>
    <property type="match status" value="1"/>
</dbReference>
<dbReference type="SFLD" id="SFLDS00029">
    <property type="entry name" value="Radical_SAM"/>
    <property type="match status" value="1"/>
</dbReference>
<name>A0A9D1K6M8_9FIRM</name>
<evidence type="ECO:0000256" key="4">
    <source>
        <dbReference type="ARBA" id="ARBA00023014"/>
    </source>
</evidence>
<dbReference type="GO" id="GO:0003824">
    <property type="term" value="F:catalytic activity"/>
    <property type="evidence" value="ECO:0007669"/>
    <property type="project" value="InterPro"/>
</dbReference>
<keyword evidence="2 5" id="KW-0479">Metal-binding</keyword>
<dbReference type="PANTHER" id="PTHR43075">
    <property type="entry name" value="FORMATE LYASE ACTIVATING ENZYME, PUTATIVE (AFU_ORTHOLOGUE AFUA_2G15630)-RELATED"/>
    <property type="match status" value="1"/>
</dbReference>
<dbReference type="InterPro" id="IPR058240">
    <property type="entry name" value="rSAM_sf"/>
</dbReference>
<dbReference type="GO" id="GO:0051536">
    <property type="term" value="F:iron-sulfur cluster binding"/>
    <property type="evidence" value="ECO:0007669"/>
    <property type="project" value="UniProtKB-KW"/>
</dbReference>
<dbReference type="AlphaFoldDB" id="A0A9D1K6M8"/>
<dbReference type="EMBL" id="DVJN01000224">
    <property type="protein sequence ID" value="HIS93719.1"/>
    <property type="molecule type" value="Genomic_DNA"/>
</dbReference>
<organism evidence="6 7">
    <name type="scientific">Candidatus Alectryocaccomicrobium excrementavium</name>
    <dbReference type="NCBI Taxonomy" id="2840668"/>
    <lineage>
        <taxon>Bacteria</taxon>
        <taxon>Bacillati</taxon>
        <taxon>Bacillota</taxon>
        <taxon>Clostridia</taxon>
        <taxon>Candidatus Alectryocaccomicrobium</taxon>
    </lineage>
</organism>
<dbReference type="InterPro" id="IPR040085">
    <property type="entry name" value="MJ0674-like"/>
</dbReference>
<evidence type="ECO:0000256" key="3">
    <source>
        <dbReference type="ARBA" id="ARBA00023004"/>
    </source>
</evidence>
<dbReference type="PIRSF" id="PIRSF004869">
    <property type="entry name" value="PflX_prd"/>
    <property type="match status" value="1"/>
</dbReference>
<reference evidence="6" key="1">
    <citation type="submission" date="2020-10" db="EMBL/GenBank/DDBJ databases">
        <authorList>
            <person name="Gilroy R."/>
        </authorList>
    </citation>
    <scope>NUCLEOTIDE SEQUENCE</scope>
    <source>
        <strain evidence="6">13766</strain>
    </source>
</reference>
<evidence type="ECO:0000256" key="2">
    <source>
        <dbReference type="ARBA" id="ARBA00022723"/>
    </source>
</evidence>
<evidence type="ECO:0000256" key="1">
    <source>
        <dbReference type="ARBA" id="ARBA00022691"/>
    </source>
</evidence>
<comment type="cofactor">
    <cofactor evidence="5">
        <name>[4Fe-4S] cluster</name>
        <dbReference type="ChEBI" id="CHEBI:49883"/>
    </cofactor>
    <text evidence="5">Binds 1 [4Fe-4S] cluster. The cluster is coordinated with 3 cysteines and an exchangeable S-adenosyl-L-methionine.</text>
</comment>
<keyword evidence="3 5" id="KW-0408">Iron</keyword>
<feature type="binding site" evidence="5">
    <location>
        <position position="60"/>
    </location>
    <ligand>
        <name>[4Fe-4S] cluster</name>
        <dbReference type="ChEBI" id="CHEBI:49883"/>
        <note>4Fe-4S-S-AdoMet</note>
    </ligand>
</feature>
<dbReference type="InterPro" id="IPR007197">
    <property type="entry name" value="rSAM"/>
</dbReference>
<evidence type="ECO:0000313" key="7">
    <source>
        <dbReference type="Proteomes" id="UP000824140"/>
    </source>
</evidence>
<feature type="binding site" evidence="5">
    <location>
        <position position="57"/>
    </location>
    <ligand>
        <name>[4Fe-4S] cluster</name>
        <dbReference type="ChEBI" id="CHEBI:49883"/>
        <note>4Fe-4S-S-AdoMet</note>
    </ligand>
</feature>
<comment type="caution">
    <text evidence="6">The sequence shown here is derived from an EMBL/GenBank/DDBJ whole genome shotgun (WGS) entry which is preliminary data.</text>
</comment>
<keyword evidence="1 5" id="KW-0949">S-adenosyl-L-methionine</keyword>